<dbReference type="PROSITE" id="PS00336">
    <property type="entry name" value="BETA_LACTAMASE_C"/>
    <property type="match status" value="1"/>
</dbReference>
<name>A0ABW4DYZ5_9RHOB</name>
<comment type="similarity">
    <text evidence="2 6">Belongs to the class-C beta-lactamase family.</text>
</comment>
<proteinExistence type="inferred from homology"/>
<keyword evidence="4 6" id="KW-0378">Hydrolase</keyword>
<evidence type="ECO:0000256" key="7">
    <source>
        <dbReference type="SAM" id="SignalP"/>
    </source>
</evidence>
<evidence type="ECO:0000256" key="1">
    <source>
        <dbReference type="ARBA" id="ARBA00001526"/>
    </source>
</evidence>
<sequence length="386" mass="40867">MTLFRPLGLAIGLIAAPAHAFALTDAAFQDMAEQAFRPVIEEFDIPGIAIGVTLDGQQFFFADGLADRQAQRPVDTDTLFELGSVSKLFTVALAGLADGQGRLSLDAPVSQERPDLAGGAFDRITLNDLAAHATGDLPLQVPDSVTSGADLNRYLADWTPATDPATTRSYSNVSIGLLGQIAAASFDTGYEDAIGRHLLPDLGLDSTFVTVPDHATDRYALGYRVDDDSPVRVNPGLLDAEAYGIKSSVADMTRFLEAHLGDPDLPDEMTKALAKTRVARHDSAHFAQGLVWEAYPWPVDPARLAAGNAPPMALEPQPVTPHDPVALAGPVLLNKTGATTGFGAYVAMVPSERIGVVVLANRNYPNPVRAEATRQLIEAIVTGAGH</sequence>
<comment type="catalytic activity">
    <reaction evidence="1 6">
        <text>a beta-lactam + H2O = a substituted beta-amino acid</text>
        <dbReference type="Rhea" id="RHEA:20401"/>
        <dbReference type="ChEBI" id="CHEBI:15377"/>
        <dbReference type="ChEBI" id="CHEBI:35627"/>
        <dbReference type="ChEBI" id="CHEBI:140347"/>
        <dbReference type="EC" id="3.5.2.6"/>
    </reaction>
</comment>
<feature type="chain" id="PRO_5047422998" description="Beta-lactamase" evidence="7">
    <location>
        <begin position="21"/>
        <end position="386"/>
    </location>
</feature>
<keyword evidence="7" id="KW-0732">Signal</keyword>
<accession>A0ABW4DYZ5</accession>
<evidence type="ECO:0000259" key="8">
    <source>
        <dbReference type="Pfam" id="PF00144"/>
    </source>
</evidence>
<dbReference type="PANTHER" id="PTHR46825">
    <property type="entry name" value="D-ALANYL-D-ALANINE-CARBOXYPEPTIDASE/ENDOPEPTIDASE AMPH"/>
    <property type="match status" value="1"/>
</dbReference>
<keyword evidence="5 6" id="KW-0046">Antibiotic resistance</keyword>
<dbReference type="SUPFAM" id="SSF56601">
    <property type="entry name" value="beta-lactamase/transpeptidase-like"/>
    <property type="match status" value="1"/>
</dbReference>
<dbReference type="GO" id="GO:0008800">
    <property type="term" value="F:beta-lactamase activity"/>
    <property type="evidence" value="ECO:0007669"/>
    <property type="project" value="UniProtKB-EC"/>
</dbReference>
<dbReference type="InterPro" id="IPR058136">
    <property type="entry name" value="AmpC"/>
</dbReference>
<evidence type="ECO:0000256" key="5">
    <source>
        <dbReference type="ARBA" id="ARBA00023251"/>
    </source>
</evidence>
<dbReference type="Gene3D" id="3.40.710.10">
    <property type="entry name" value="DD-peptidase/beta-lactamase superfamily"/>
    <property type="match status" value="1"/>
</dbReference>
<protein>
    <recommendedName>
        <fullName evidence="3 6">Beta-lactamase</fullName>
        <ecNumber evidence="3 6">3.5.2.6</ecNumber>
    </recommendedName>
</protein>
<dbReference type="PANTHER" id="PTHR46825:SF8">
    <property type="entry name" value="BETA-LACTAMASE-RELATED"/>
    <property type="match status" value="1"/>
</dbReference>
<comment type="caution">
    <text evidence="9">The sequence shown here is derived from an EMBL/GenBank/DDBJ whole genome shotgun (WGS) entry which is preliminary data.</text>
</comment>
<reference evidence="10" key="1">
    <citation type="journal article" date="2019" name="Int. J. Syst. Evol. Microbiol.">
        <title>The Global Catalogue of Microorganisms (GCM) 10K type strain sequencing project: providing services to taxonomists for standard genome sequencing and annotation.</title>
        <authorList>
            <consortium name="The Broad Institute Genomics Platform"/>
            <consortium name="The Broad Institute Genome Sequencing Center for Infectious Disease"/>
            <person name="Wu L."/>
            <person name="Ma J."/>
        </authorList>
    </citation>
    <scope>NUCLEOTIDE SEQUENCE [LARGE SCALE GENOMIC DNA]</scope>
    <source>
        <strain evidence="10">CCM 8875</strain>
    </source>
</reference>
<evidence type="ECO:0000256" key="3">
    <source>
        <dbReference type="ARBA" id="ARBA00012865"/>
    </source>
</evidence>
<evidence type="ECO:0000313" key="9">
    <source>
        <dbReference type="EMBL" id="MFD1482810.1"/>
    </source>
</evidence>
<feature type="domain" description="Beta-lactamase-related" evidence="8">
    <location>
        <begin position="33"/>
        <end position="378"/>
    </location>
</feature>
<gene>
    <name evidence="9" type="primary">ampC</name>
    <name evidence="9" type="ORF">ACFQ5P_16055</name>
</gene>
<dbReference type="InterPro" id="IPR001586">
    <property type="entry name" value="Beta-lactam_class-C_AS"/>
</dbReference>
<evidence type="ECO:0000256" key="6">
    <source>
        <dbReference type="RuleBase" id="RU361140"/>
    </source>
</evidence>
<dbReference type="InterPro" id="IPR050491">
    <property type="entry name" value="AmpC-like"/>
</dbReference>
<feature type="signal peptide" evidence="7">
    <location>
        <begin position="1"/>
        <end position="20"/>
    </location>
</feature>
<dbReference type="RefSeq" id="WP_131572591.1">
    <property type="nucleotide sequence ID" value="NZ_CBCSAJ010000001.1"/>
</dbReference>
<evidence type="ECO:0000256" key="4">
    <source>
        <dbReference type="ARBA" id="ARBA00022801"/>
    </source>
</evidence>
<dbReference type="Proteomes" id="UP001597302">
    <property type="component" value="Unassembled WGS sequence"/>
</dbReference>
<dbReference type="EMBL" id="JBHTOQ010000036">
    <property type="protein sequence ID" value="MFD1482810.1"/>
    <property type="molecule type" value="Genomic_DNA"/>
</dbReference>
<dbReference type="Pfam" id="PF00144">
    <property type="entry name" value="Beta-lactamase"/>
    <property type="match status" value="1"/>
</dbReference>
<dbReference type="EC" id="3.5.2.6" evidence="3 6"/>
<dbReference type="InterPro" id="IPR012338">
    <property type="entry name" value="Beta-lactam/transpept-like"/>
</dbReference>
<dbReference type="NCBIfam" id="NF033085">
    <property type="entry name" value="bla_class_C"/>
    <property type="match status" value="1"/>
</dbReference>
<dbReference type="InterPro" id="IPR001466">
    <property type="entry name" value="Beta-lactam-related"/>
</dbReference>
<evidence type="ECO:0000313" key="10">
    <source>
        <dbReference type="Proteomes" id="UP001597302"/>
    </source>
</evidence>
<keyword evidence="10" id="KW-1185">Reference proteome</keyword>
<organism evidence="9 10">
    <name type="scientific">Paracoccus nototheniae</name>
    <dbReference type="NCBI Taxonomy" id="2489002"/>
    <lineage>
        <taxon>Bacteria</taxon>
        <taxon>Pseudomonadati</taxon>
        <taxon>Pseudomonadota</taxon>
        <taxon>Alphaproteobacteria</taxon>
        <taxon>Rhodobacterales</taxon>
        <taxon>Paracoccaceae</taxon>
        <taxon>Paracoccus</taxon>
    </lineage>
</organism>
<evidence type="ECO:0000256" key="2">
    <source>
        <dbReference type="ARBA" id="ARBA00007840"/>
    </source>
</evidence>